<keyword evidence="2" id="KW-0812">Transmembrane</keyword>
<accession>A0A7H8QMM7</accession>
<dbReference type="EMBL" id="CP055898">
    <property type="protein sequence ID" value="QKX55144.1"/>
    <property type="molecule type" value="Genomic_DNA"/>
</dbReference>
<dbReference type="GeneID" id="55989745"/>
<keyword evidence="4" id="KW-1185">Reference proteome</keyword>
<dbReference type="AlphaFoldDB" id="A0A7H8QMM7"/>
<keyword evidence="2" id="KW-0472">Membrane</keyword>
<proteinExistence type="predicted"/>
<dbReference type="RefSeq" id="XP_035341323.1">
    <property type="nucleotide sequence ID" value="XM_035485430.1"/>
</dbReference>
<organism evidence="3 4">
    <name type="scientific">Talaromyces rugulosus</name>
    <name type="common">Penicillium rugulosum</name>
    <dbReference type="NCBI Taxonomy" id="121627"/>
    <lineage>
        <taxon>Eukaryota</taxon>
        <taxon>Fungi</taxon>
        <taxon>Dikarya</taxon>
        <taxon>Ascomycota</taxon>
        <taxon>Pezizomycotina</taxon>
        <taxon>Eurotiomycetes</taxon>
        <taxon>Eurotiomycetidae</taxon>
        <taxon>Eurotiales</taxon>
        <taxon>Trichocomaceae</taxon>
        <taxon>Talaromyces</taxon>
        <taxon>Talaromyces sect. Islandici</taxon>
    </lineage>
</organism>
<gene>
    <name evidence="3" type="ORF">TRUGW13939_02236</name>
</gene>
<sequence>MPRFTFLRLIKTFSLFWAGLVSLWLFLPSPSPPLAAELRDQLIQTELTSGEILHTVHKWHDSYASVDASGHVPRPSDDCAGLLVDWHLIISESDVTQQHVLLKVGEHTTLNLTDAVLKSAEGGEEGGSTRSTESQDHNALSGLYVSDLLSVEVRAGDEDHIINMPWFRWADMALFHHQMHGFLYTIELKLVARQIGGRVEIWKASALAGADASYLLNPRPADRELGLLASFSDVQLSPSSSATTTATALSNIHITDVKGDLPSKTYPIRSFILFYLAPFLTICLFLAIYLASPVLTFLLPLVALYIVIIALCWCVAVRQPTYPGFAEWRASFWMTRYVPCSSSARSRRQQRKRRGGRQGPVVIWGPTGPVYESDRNETDRLIGSLKRGR</sequence>
<name>A0A7H8QMM7_TALRU</name>
<evidence type="ECO:0000313" key="4">
    <source>
        <dbReference type="Proteomes" id="UP000509510"/>
    </source>
</evidence>
<dbReference type="OrthoDB" id="4225365at2759"/>
<feature type="region of interest" description="Disordered" evidence="1">
    <location>
        <begin position="345"/>
        <end position="377"/>
    </location>
</feature>
<feature type="transmembrane region" description="Helical" evidence="2">
    <location>
        <begin position="271"/>
        <end position="290"/>
    </location>
</feature>
<protein>
    <submittedName>
        <fullName evidence="3">Uncharacterized protein</fullName>
    </submittedName>
</protein>
<evidence type="ECO:0000313" key="3">
    <source>
        <dbReference type="EMBL" id="QKX55144.1"/>
    </source>
</evidence>
<dbReference type="Proteomes" id="UP000509510">
    <property type="component" value="Chromosome I"/>
</dbReference>
<feature type="transmembrane region" description="Helical" evidence="2">
    <location>
        <begin position="297"/>
        <end position="318"/>
    </location>
</feature>
<feature type="compositionally biased region" description="Basic residues" evidence="1">
    <location>
        <begin position="345"/>
        <end position="356"/>
    </location>
</feature>
<evidence type="ECO:0000256" key="1">
    <source>
        <dbReference type="SAM" id="MobiDB-lite"/>
    </source>
</evidence>
<dbReference type="KEGG" id="trg:TRUGW13939_02236"/>
<keyword evidence="2" id="KW-1133">Transmembrane helix</keyword>
<evidence type="ECO:0000256" key="2">
    <source>
        <dbReference type="SAM" id="Phobius"/>
    </source>
</evidence>
<reference evidence="4" key="1">
    <citation type="submission" date="2020-06" db="EMBL/GenBank/DDBJ databases">
        <title>A chromosome-scale genome assembly of Talaromyces rugulosus W13939.</title>
        <authorList>
            <person name="Wang B."/>
            <person name="Guo L."/>
            <person name="Ye K."/>
            <person name="Wang L."/>
        </authorList>
    </citation>
    <scope>NUCLEOTIDE SEQUENCE [LARGE SCALE GENOMIC DNA]</scope>
    <source>
        <strain evidence="4">W13939</strain>
    </source>
</reference>